<dbReference type="EMBL" id="FXLY01000004">
    <property type="protein sequence ID" value="SMN19792.1"/>
    <property type="molecule type" value="Genomic_DNA"/>
</dbReference>
<organism evidence="2 3">
    <name type="scientific">Maudiozyma saulgeensis</name>
    <dbReference type="NCBI Taxonomy" id="1789683"/>
    <lineage>
        <taxon>Eukaryota</taxon>
        <taxon>Fungi</taxon>
        <taxon>Dikarya</taxon>
        <taxon>Ascomycota</taxon>
        <taxon>Saccharomycotina</taxon>
        <taxon>Saccharomycetes</taxon>
        <taxon>Saccharomycetales</taxon>
        <taxon>Saccharomycetaceae</taxon>
        <taxon>Maudiozyma</taxon>
    </lineage>
</organism>
<protein>
    <submittedName>
        <fullName evidence="2">Similar to Saccharomyces cerevisiae YNL196C SLZ1 Sporulation-specific protein with a leucine zipper motif</fullName>
    </submittedName>
</protein>
<accession>A0A1X7R291</accession>
<feature type="compositionally biased region" description="Basic residues" evidence="1">
    <location>
        <begin position="36"/>
        <end position="55"/>
    </location>
</feature>
<name>A0A1X7R291_9SACH</name>
<feature type="compositionally biased region" description="Polar residues" evidence="1">
    <location>
        <begin position="1"/>
        <end position="17"/>
    </location>
</feature>
<evidence type="ECO:0000313" key="3">
    <source>
        <dbReference type="Proteomes" id="UP000196158"/>
    </source>
</evidence>
<evidence type="ECO:0000256" key="1">
    <source>
        <dbReference type="SAM" id="MobiDB-lite"/>
    </source>
</evidence>
<proteinExistence type="predicted"/>
<dbReference type="Proteomes" id="UP000196158">
    <property type="component" value="Unassembled WGS sequence"/>
</dbReference>
<feature type="compositionally biased region" description="Acidic residues" evidence="1">
    <location>
        <begin position="67"/>
        <end position="76"/>
    </location>
</feature>
<dbReference type="OrthoDB" id="10498527at2759"/>
<keyword evidence="3" id="KW-1185">Reference proteome</keyword>
<feature type="compositionally biased region" description="Polar residues" evidence="1">
    <location>
        <begin position="56"/>
        <end position="66"/>
    </location>
</feature>
<evidence type="ECO:0000313" key="2">
    <source>
        <dbReference type="EMBL" id="SMN19792.1"/>
    </source>
</evidence>
<gene>
    <name evidence="2" type="ORF">KASA_0O03784G</name>
</gene>
<sequence>MSAIVSNNNDTTSTYHYKNSNRKLKRNKKDETNLNKNKKNKSKAHQRHDSKKNQRSKNISNDWSTSFEEEENDEDNSNNTLCEQFQFKNISKDMKKPIIMINQEIQTDPPLGKHIEQLFFTKPSKSSSRYNSIWNDNINKQNNNFEDFNSNKINSTPIKERRWSGETVFSETSLLSPFNSPRQSISGSTLPNPDLFIQNKAITTSEDSLNKQSIRFNHLNYGDDQIYRIPFDSNTQQENELQIAIKKLTELCSPLSQNNTTTEKGVIWSDIPSCCQ</sequence>
<dbReference type="AlphaFoldDB" id="A0A1X7R291"/>
<reference evidence="2 3" key="1">
    <citation type="submission" date="2017-04" db="EMBL/GenBank/DDBJ databases">
        <authorList>
            <person name="Afonso C.L."/>
            <person name="Miller P.J."/>
            <person name="Scott M.A."/>
            <person name="Spackman E."/>
            <person name="Goraichik I."/>
            <person name="Dimitrov K.M."/>
            <person name="Suarez D.L."/>
            <person name="Swayne D.E."/>
        </authorList>
    </citation>
    <scope>NUCLEOTIDE SEQUENCE [LARGE SCALE GENOMIC DNA]</scope>
</reference>
<feature type="region of interest" description="Disordered" evidence="1">
    <location>
        <begin position="1"/>
        <end position="79"/>
    </location>
</feature>